<sequence>MHIQHWAPPLACYLWPLASMARRRGKRIVVTVHNPHPHEQAGTFKRIEDRLLRSADVLLAHGARGVQSLRDRLGADAPAVCQVAHGMHVRTEPVVATDADYARLGLDVHRRNVLLFGNLRGYKGLDVLLEAWKSASEQLAGTRLIIAGRFWSGKRHLLSRLSARLLGMSEHAERLQTLLLEARSSGNVMLWEGFHSDADLDALIRVSSFAVFPYLRFSGQSGAACRAAEQGRPVLVSHVGGLPELAIDNSWVCIPGDSQMLADKLVEKVMQTSESRGCDQRQLDMVRCFDWARVADDHGAIYRELL</sequence>
<dbReference type="Pfam" id="PF13692">
    <property type="entry name" value="Glyco_trans_1_4"/>
    <property type="match status" value="1"/>
</dbReference>
<dbReference type="Proteomes" id="UP000560000">
    <property type="component" value="Unassembled WGS sequence"/>
</dbReference>
<reference evidence="2 3" key="1">
    <citation type="submission" date="2020-08" db="EMBL/GenBank/DDBJ databases">
        <title>Genomic Encyclopedia of Type Strains, Phase IV (KMG-IV): sequencing the most valuable type-strain genomes for metagenomic binning, comparative biology and taxonomic classification.</title>
        <authorList>
            <person name="Goeker M."/>
        </authorList>
    </citation>
    <scope>NUCLEOTIDE SEQUENCE [LARGE SCALE GENOMIC DNA]</scope>
    <source>
        <strain evidence="2 3">DSM 107085</strain>
    </source>
</reference>
<proteinExistence type="predicted"/>
<dbReference type="EMBL" id="JACHET010000001">
    <property type="protein sequence ID" value="MBB6185558.1"/>
    <property type="molecule type" value="Genomic_DNA"/>
</dbReference>
<comment type="caution">
    <text evidence="2">The sequence shown here is derived from an EMBL/GenBank/DDBJ whole genome shotgun (WGS) entry which is preliminary data.</text>
</comment>
<dbReference type="GO" id="GO:0009103">
    <property type="term" value="P:lipopolysaccharide biosynthetic process"/>
    <property type="evidence" value="ECO:0007669"/>
    <property type="project" value="TreeGrafter"/>
</dbReference>
<protein>
    <submittedName>
        <fullName evidence="2">Glycosyltransferase involved in cell wall biosynthesis</fullName>
    </submittedName>
</protein>
<dbReference type="CDD" id="cd03801">
    <property type="entry name" value="GT4_PimA-like"/>
    <property type="match status" value="1"/>
</dbReference>
<evidence type="ECO:0000313" key="3">
    <source>
        <dbReference type="Proteomes" id="UP000560000"/>
    </source>
</evidence>
<dbReference type="PANTHER" id="PTHR46401">
    <property type="entry name" value="GLYCOSYLTRANSFERASE WBBK-RELATED"/>
    <property type="match status" value="1"/>
</dbReference>
<evidence type="ECO:0000256" key="1">
    <source>
        <dbReference type="ARBA" id="ARBA00022679"/>
    </source>
</evidence>
<gene>
    <name evidence="2" type="ORF">HNQ86_002903</name>
</gene>
<name>A0A841KUF3_9GAMM</name>
<accession>A0A841KUF3</accession>
<dbReference type="SUPFAM" id="SSF53756">
    <property type="entry name" value="UDP-Glycosyltransferase/glycogen phosphorylase"/>
    <property type="match status" value="1"/>
</dbReference>
<dbReference type="Gene3D" id="3.40.50.2000">
    <property type="entry name" value="Glycogen Phosphorylase B"/>
    <property type="match status" value="2"/>
</dbReference>
<dbReference type="PANTHER" id="PTHR46401:SF2">
    <property type="entry name" value="GLYCOSYLTRANSFERASE WBBK-RELATED"/>
    <property type="match status" value="1"/>
</dbReference>
<keyword evidence="1 2" id="KW-0808">Transferase</keyword>
<dbReference type="GO" id="GO:0016757">
    <property type="term" value="F:glycosyltransferase activity"/>
    <property type="evidence" value="ECO:0007669"/>
    <property type="project" value="TreeGrafter"/>
</dbReference>
<dbReference type="AlphaFoldDB" id="A0A841KUF3"/>
<evidence type="ECO:0000313" key="2">
    <source>
        <dbReference type="EMBL" id="MBB6185558.1"/>
    </source>
</evidence>
<organism evidence="2 3">
    <name type="scientific">Oleiagrimonas soli</name>
    <dbReference type="NCBI Taxonomy" id="1543381"/>
    <lineage>
        <taxon>Bacteria</taxon>
        <taxon>Pseudomonadati</taxon>
        <taxon>Pseudomonadota</taxon>
        <taxon>Gammaproteobacteria</taxon>
        <taxon>Lysobacterales</taxon>
        <taxon>Rhodanobacteraceae</taxon>
        <taxon>Oleiagrimonas</taxon>
    </lineage>
</organism>